<dbReference type="InterPro" id="IPR042104">
    <property type="entry name" value="PKS_dehydratase_sf"/>
</dbReference>
<dbReference type="GO" id="GO:0004312">
    <property type="term" value="F:fatty acid synthase activity"/>
    <property type="evidence" value="ECO:0007669"/>
    <property type="project" value="TreeGrafter"/>
</dbReference>
<evidence type="ECO:0000259" key="2">
    <source>
        <dbReference type="PROSITE" id="PS52019"/>
    </source>
</evidence>
<dbReference type="InterPro" id="IPR050091">
    <property type="entry name" value="PKS_NRPS_Biosynth_Enz"/>
</dbReference>
<feature type="region of interest" description="N-terminal hotdog fold" evidence="1">
    <location>
        <begin position="10"/>
        <end position="134"/>
    </location>
</feature>
<keyword evidence="4" id="KW-1185">Reference proteome</keyword>
<organism evidence="3 4">
    <name type="scientific">Aromia moschata</name>
    <dbReference type="NCBI Taxonomy" id="1265417"/>
    <lineage>
        <taxon>Eukaryota</taxon>
        <taxon>Metazoa</taxon>
        <taxon>Ecdysozoa</taxon>
        <taxon>Arthropoda</taxon>
        <taxon>Hexapoda</taxon>
        <taxon>Insecta</taxon>
        <taxon>Pterygota</taxon>
        <taxon>Neoptera</taxon>
        <taxon>Endopterygota</taxon>
        <taxon>Coleoptera</taxon>
        <taxon>Polyphaga</taxon>
        <taxon>Cucujiformia</taxon>
        <taxon>Chrysomeloidea</taxon>
        <taxon>Cerambycidae</taxon>
        <taxon>Cerambycinae</taxon>
        <taxon>Callichromatini</taxon>
        <taxon>Aromia</taxon>
    </lineage>
</organism>
<evidence type="ECO:0000256" key="1">
    <source>
        <dbReference type="PROSITE-ProRule" id="PRU01363"/>
    </source>
</evidence>
<reference evidence="3" key="1">
    <citation type="journal article" date="2023" name="Insect Mol. Biol.">
        <title>Genome sequencing provides insights into the evolution of gene families encoding plant cell wall-degrading enzymes in longhorned beetles.</title>
        <authorList>
            <person name="Shin N.R."/>
            <person name="Okamura Y."/>
            <person name="Kirsch R."/>
            <person name="Pauchet Y."/>
        </authorList>
    </citation>
    <scope>NUCLEOTIDE SEQUENCE</scope>
    <source>
        <strain evidence="3">AMC_N1</strain>
    </source>
</reference>
<feature type="domain" description="PKS/mFAS DH" evidence="2">
    <location>
        <begin position="10"/>
        <end position="182"/>
    </location>
</feature>
<name>A0AAV8Y6H0_9CUCU</name>
<dbReference type="PANTHER" id="PTHR43775">
    <property type="entry name" value="FATTY ACID SYNTHASE"/>
    <property type="match status" value="1"/>
</dbReference>
<dbReference type="PANTHER" id="PTHR43775:SF23">
    <property type="entry name" value="FATTY ACID SYNTHASE 3"/>
    <property type="match status" value="1"/>
</dbReference>
<dbReference type="InterPro" id="IPR049900">
    <property type="entry name" value="PKS_mFAS_DH"/>
</dbReference>
<proteinExistence type="predicted"/>
<comment type="caution">
    <text evidence="1">Lacks conserved residue(s) required for the propagation of feature annotation.</text>
</comment>
<protein>
    <recommendedName>
        <fullName evidence="2">PKS/mFAS DH domain-containing protein</fullName>
    </recommendedName>
</protein>
<dbReference type="Proteomes" id="UP001162162">
    <property type="component" value="Unassembled WGS sequence"/>
</dbReference>
<dbReference type="Gene3D" id="3.10.129.110">
    <property type="entry name" value="Polyketide synthase dehydratase"/>
    <property type="match status" value="1"/>
</dbReference>
<evidence type="ECO:0000313" key="3">
    <source>
        <dbReference type="EMBL" id="KAJ8946533.1"/>
    </source>
</evidence>
<dbReference type="GO" id="GO:0006633">
    <property type="term" value="P:fatty acid biosynthetic process"/>
    <property type="evidence" value="ECO:0007669"/>
    <property type="project" value="TreeGrafter"/>
</dbReference>
<sequence>MISPFIKWKHTRKMFVPENDQNVLDGARGVKVQVSDHKFSYIEGHVIDGRNLFPATGYLYLVWETLALMEGTYLNDMNVVFENCKFMRATALMEKRFLQFNVIIQRSTGNFEIVEADSLVVKGKIYVAEEDQSERVSFDLPGIPKSEALPLTSKDIYKELRLRGYNYKSSRLKFLMGTKSGK</sequence>
<accession>A0AAV8Y6H0</accession>
<evidence type="ECO:0000313" key="4">
    <source>
        <dbReference type="Proteomes" id="UP001162162"/>
    </source>
</evidence>
<dbReference type="PROSITE" id="PS52019">
    <property type="entry name" value="PKS_MFAS_DH"/>
    <property type="match status" value="1"/>
</dbReference>
<dbReference type="EMBL" id="JAPWTK010000183">
    <property type="protein sequence ID" value="KAJ8946533.1"/>
    <property type="molecule type" value="Genomic_DNA"/>
</dbReference>
<feature type="region of interest" description="C-terminal hotdog fold" evidence="1">
    <location>
        <begin position="148"/>
        <end position="182"/>
    </location>
</feature>
<dbReference type="AlphaFoldDB" id="A0AAV8Y6H0"/>
<gene>
    <name evidence="3" type="ORF">NQ318_004669</name>
</gene>
<comment type="caution">
    <text evidence="3">The sequence shown here is derived from an EMBL/GenBank/DDBJ whole genome shotgun (WGS) entry which is preliminary data.</text>
</comment>